<dbReference type="Proteomes" id="UP000694923">
    <property type="component" value="Unplaced"/>
</dbReference>
<organism evidence="1 2">
    <name type="scientific">Galeopterus variegatus</name>
    <name type="common">Malayan flying lemur</name>
    <name type="synonym">Cynocephalus variegatus</name>
    <dbReference type="NCBI Taxonomy" id="482537"/>
    <lineage>
        <taxon>Eukaryota</taxon>
        <taxon>Metazoa</taxon>
        <taxon>Chordata</taxon>
        <taxon>Craniata</taxon>
        <taxon>Vertebrata</taxon>
        <taxon>Euteleostomi</taxon>
        <taxon>Mammalia</taxon>
        <taxon>Eutheria</taxon>
        <taxon>Euarchontoglires</taxon>
        <taxon>Dermoptera</taxon>
        <taxon>Cynocephalidae</taxon>
        <taxon>Galeopterus</taxon>
    </lineage>
</organism>
<dbReference type="InterPro" id="IPR029638">
    <property type="entry name" value="FAM78"/>
</dbReference>
<feature type="non-terminal residue" evidence="2">
    <location>
        <position position="210"/>
    </location>
</feature>
<evidence type="ECO:0000313" key="2">
    <source>
        <dbReference type="RefSeq" id="XP_008563154.1"/>
    </source>
</evidence>
<dbReference type="PANTHER" id="PTHR31655">
    <property type="entry name" value="PROTEIN FAM78A"/>
    <property type="match status" value="1"/>
</dbReference>
<dbReference type="GeneID" id="103583673"/>
<accession>A0ABM0Q463</accession>
<proteinExistence type="predicted"/>
<name>A0ABM0Q463_GALVR</name>
<sequence>MPGFFWDCCPSLEIRAVLCAMGCIQSIGGKARVFREGITVIDVKASIDPIPTSIDESSSVVLRYRTPHFRASAQVVMPPIPKKETWIVGWIQACSHMEFYNQYGEQGIYLSSMRALGCENSGGLSGQNVLTSDVTDLREAGGTGQAARLALRQHIWGRAVEEFPGDHVASSCSRGLSFRLHSEQLRTRLPLCDRKVASPICQALAEARVG</sequence>
<gene>
    <name evidence="2" type="primary">LOC103583673</name>
</gene>
<reference evidence="2" key="1">
    <citation type="submission" date="2025-08" db="UniProtKB">
        <authorList>
            <consortium name="RefSeq"/>
        </authorList>
    </citation>
    <scope>IDENTIFICATION</scope>
</reference>
<protein>
    <submittedName>
        <fullName evidence="2">Protein FAM78A-like</fullName>
    </submittedName>
</protein>
<evidence type="ECO:0000313" key="1">
    <source>
        <dbReference type="Proteomes" id="UP000694923"/>
    </source>
</evidence>
<dbReference type="PANTHER" id="PTHR31655:SF3">
    <property type="entry name" value="PROTEIN FAM78A"/>
    <property type="match status" value="1"/>
</dbReference>
<dbReference type="RefSeq" id="XP_008563154.1">
    <property type="nucleotide sequence ID" value="XM_008564932.1"/>
</dbReference>
<keyword evidence="1" id="KW-1185">Reference proteome</keyword>